<dbReference type="Pfam" id="PF15566">
    <property type="entry name" value="Imm32"/>
    <property type="match status" value="1"/>
</dbReference>
<dbReference type="EMBL" id="FRAM01000001">
    <property type="protein sequence ID" value="SHJ97101.1"/>
    <property type="molecule type" value="Genomic_DNA"/>
</dbReference>
<accession>A0A1M6NMY6</accession>
<evidence type="ECO:0000313" key="2">
    <source>
        <dbReference type="Proteomes" id="UP000184498"/>
    </source>
</evidence>
<sequence length="106" mass="12187">MEYKPKTGNEIDGHLDIFSYQNDDESKIMIHGNPEGLRSLAILLLQIADLNQDDVDEKYLPIGAREHYHLRPNIELAKSSDEVIVGRLDAKGKGDFYDRYEPKNRD</sequence>
<dbReference type="RefSeq" id="WP_072996286.1">
    <property type="nucleotide sequence ID" value="NZ_FRAM01000001.1"/>
</dbReference>
<name>A0A1M6NMY6_9FLAO</name>
<dbReference type="InterPro" id="IPR029083">
    <property type="entry name" value="Imm32"/>
</dbReference>
<dbReference type="AlphaFoldDB" id="A0A1M6NMY6"/>
<dbReference type="Proteomes" id="UP000184498">
    <property type="component" value="Unassembled WGS sequence"/>
</dbReference>
<gene>
    <name evidence="1" type="ORF">SAMN05444371_0527</name>
</gene>
<protein>
    <submittedName>
        <fullName evidence="1">Uncharacterized protein</fullName>
    </submittedName>
</protein>
<dbReference type="OrthoDB" id="1448109at2"/>
<keyword evidence="2" id="KW-1185">Reference proteome</keyword>
<organism evidence="1 2">
    <name type="scientific">Epilithonimonas mollis</name>
    <dbReference type="NCBI Taxonomy" id="216903"/>
    <lineage>
        <taxon>Bacteria</taxon>
        <taxon>Pseudomonadati</taxon>
        <taxon>Bacteroidota</taxon>
        <taxon>Flavobacteriia</taxon>
        <taxon>Flavobacteriales</taxon>
        <taxon>Weeksellaceae</taxon>
        <taxon>Chryseobacterium group</taxon>
        <taxon>Epilithonimonas</taxon>
    </lineage>
</organism>
<reference evidence="2" key="1">
    <citation type="submission" date="2016-11" db="EMBL/GenBank/DDBJ databases">
        <authorList>
            <person name="Varghese N."/>
            <person name="Submissions S."/>
        </authorList>
    </citation>
    <scope>NUCLEOTIDE SEQUENCE [LARGE SCALE GENOMIC DNA]</scope>
    <source>
        <strain evidence="2">DSM 18016</strain>
    </source>
</reference>
<proteinExistence type="predicted"/>
<evidence type="ECO:0000313" key="1">
    <source>
        <dbReference type="EMBL" id="SHJ97101.1"/>
    </source>
</evidence>
<dbReference type="STRING" id="216903.SAMN05444371_0527"/>